<dbReference type="GO" id="GO:0016987">
    <property type="term" value="F:sigma factor activity"/>
    <property type="evidence" value="ECO:0007669"/>
    <property type="project" value="UniProtKB-KW"/>
</dbReference>
<dbReference type="AlphaFoldDB" id="E4T7I0"/>
<dbReference type="Pfam" id="PF08281">
    <property type="entry name" value="Sigma70_r4_2"/>
    <property type="match status" value="1"/>
</dbReference>
<feature type="domain" description="RNA polymerase sigma factor 70 region 4 type 2" evidence="7">
    <location>
        <begin position="127"/>
        <end position="172"/>
    </location>
</feature>
<dbReference type="InterPro" id="IPR013249">
    <property type="entry name" value="RNA_pol_sigma70_r4_t2"/>
</dbReference>
<dbReference type="InterPro" id="IPR013325">
    <property type="entry name" value="RNA_pol_sigma_r2"/>
</dbReference>
<dbReference type="Gene3D" id="1.10.10.10">
    <property type="entry name" value="Winged helix-like DNA-binding domain superfamily/Winged helix DNA-binding domain"/>
    <property type="match status" value="1"/>
</dbReference>
<dbReference type="OrthoDB" id="9784272at2"/>
<dbReference type="SUPFAM" id="SSF88659">
    <property type="entry name" value="Sigma3 and sigma4 domains of RNA polymerase sigma factors"/>
    <property type="match status" value="1"/>
</dbReference>
<keyword evidence="5" id="KW-0804">Transcription</keyword>
<dbReference type="NCBIfam" id="TIGR02937">
    <property type="entry name" value="sigma70-ECF"/>
    <property type="match status" value="1"/>
</dbReference>
<keyword evidence="2" id="KW-0805">Transcription regulation</keyword>
<organism evidence="8 9">
    <name type="scientific">Paludibacter propionicigenes (strain DSM 17365 / JCM 13257 / WB4)</name>
    <dbReference type="NCBI Taxonomy" id="694427"/>
    <lineage>
        <taxon>Bacteria</taxon>
        <taxon>Pseudomonadati</taxon>
        <taxon>Bacteroidota</taxon>
        <taxon>Bacteroidia</taxon>
        <taxon>Bacteroidales</taxon>
        <taxon>Paludibacteraceae</taxon>
        <taxon>Paludibacter</taxon>
    </lineage>
</organism>
<dbReference type="EMBL" id="CP002345">
    <property type="protein sequence ID" value="ADQ80674.1"/>
    <property type="molecule type" value="Genomic_DNA"/>
</dbReference>
<gene>
    <name evidence="8" type="ordered locus">Palpr_2542</name>
</gene>
<evidence type="ECO:0000259" key="6">
    <source>
        <dbReference type="Pfam" id="PF04542"/>
    </source>
</evidence>
<dbReference type="InterPro" id="IPR039425">
    <property type="entry name" value="RNA_pol_sigma-70-like"/>
</dbReference>
<evidence type="ECO:0000256" key="1">
    <source>
        <dbReference type="ARBA" id="ARBA00010641"/>
    </source>
</evidence>
<evidence type="ECO:0000256" key="3">
    <source>
        <dbReference type="ARBA" id="ARBA00023082"/>
    </source>
</evidence>
<dbReference type="STRING" id="694427.Palpr_2542"/>
<dbReference type="PANTHER" id="PTHR43133">
    <property type="entry name" value="RNA POLYMERASE ECF-TYPE SIGMA FACTO"/>
    <property type="match status" value="1"/>
</dbReference>
<dbReference type="HOGENOM" id="CLU_047691_12_0_10"/>
<dbReference type="InterPro" id="IPR007627">
    <property type="entry name" value="RNA_pol_sigma70_r2"/>
</dbReference>
<accession>E4T7I0</accession>
<dbReference type="Proteomes" id="UP000008718">
    <property type="component" value="Chromosome"/>
</dbReference>
<protein>
    <submittedName>
        <fullName evidence="8">RNA polymerase, sigma-24 subunit, ECF subfamily</fullName>
    </submittedName>
</protein>
<name>E4T7I0_PALPW</name>
<keyword evidence="3" id="KW-0731">Sigma factor</keyword>
<evidence type="ECO:0000256" key="5">
    <source>
        <dbReference type="ARBA" id="ARBA00023163"/>
    </source>
</evidence>
<dbReference type="RefSeq" id="WP_013446043.1">
    <property type="nucleotide sequence ID" value="NC_014734.1"/>
</dbReference>
<evidence type="ECO:0000313" key="8">
    <source>
        <dbReference type="EMBL" id="ADQ80674.1"/>
    </source>
</evidence>
<dbReference type="GO" id="GO:0003677">
    <property type="term" value="F:DNA binding"/>
    <property type="evidence" value="ECO:0007669"/>
    <property type="project" value="UniProtKB-KW"/>
</dbReference>
<sequence>METSANISMSEQKAISITNIIKQFRQRLFGFVRGRVSNTEDAEDILQDVWYQLSNLTDIDDLDNVSAWLYQVARNKITDRSRKKTNLALEEYVYENDEGEFNFKEILLLDDSNNAELAFFKEIFWKEFQVALDELPPNQREVFLLNEMEDMTLQQIADQKGENLKTIISRKGYAVKHLRNKLNYLYEELNS</sequence>
<dbReference type="CDD" id="cd06171">
    <property type="entry name" value="Sigma70_r4"/>
    <property type="match status" value="1"/>
</dbReference>
<reference key="1">
    <citation type="submission" date="2010-11" db="EMBL/GenBank/DDBJ databases">
        <title>The complete genome of Paludibacter propionicigenes DSM 17365.</title>
        <authorList>
            <consortium name="US DOE Joint Genome Institute (JGI-PGF)"/>
            <person name="Lucas S."/>
            <person name="Copeland A."/>
            <person name="Lapidus A."/>
            <person name="Bruce D."/>
            <person name="Goodwin L."/>
            <person name="Pitluck S."/>
            <person name="Kyrpides N."/>
            <person name="Mavromatis K."/>
            <person name="Ivanova N."/>
            <person name="Munk A.C."/>
            <person name="Brettin T."/>
            <person name="Detter J.C."/>
            <person name="Han C."/>
            <person name="Tapia R."/>
            <person name="Land M."/>
            <person name="Hauser L."/>
            <person name="Markowitz V."/>
            <person name="Cheng J.-F."/>
            <person name="Hugenholtz P."/>
            <person name="Woyke T."/>
            <person name="Wu D."/>
            <person name="Gronow S."/>
            <person name="Wellnitz S."/>
            <person name="Brambilla E."/>
            <person name="Klenk H.-P."/>
            <person name="Eisen J.A."/>
        </authorList>
    </citation>
    <scope>NUCLEOTIDE SEQUENCE</scope>
    <source>
        <strain>WB4</strain>
    </source>
</reference>
<dbReference type="InterPro" id="IPR014284">
    <property type="entry name" value="RNA_pol_sigma-70_dom"/>
</dbReference>
<dbReference type="Gene3D" id="1.10.1740.10">
    <property type="match status" value="1"/>
</dbReference>
<dbReference type="SUPFAM" id="SSF88946">
    <property type="entry name" value="Sigma2 domain of RNA polymerase sigma factors"/>
    <property type="match status" value="1"/>
</dbReference>
<reference evidence="8 9" key="2">
    <citation type="journal article" date="2011" name="Stand. Genomic Sci.">
        <title>Complete genome sequence of Paludibacter propionicigenes type strain (WB4).</title>
        <authorList>
            <person name="Gronow S."/>
            <person name="Munk C."/>
            <person name="Lapidus A."/>
            <person name="Nolan M."/>
            <person name="Lucas S."/>
            <person name="Hammon N."/>
            <person name="Deshpande S."/>
            <person name="Cheng J.F."/>
            <person name="Tapia R."/>
            <person name="Han C."/>
            <person name="Goodwin L."/>
            <person name="Pitluck S."/>
            <person name="Liolios K."/>
            <person name="Ivanova N."/>
            <person name="Mavromatis K."/>
            <person name="Mikhailova N."/>
            <person name="Pati A."/>
            <person name="Chen A."/>
            <person name="Palaniappan K."/>
            <person name="Land M."/>
            <person name="Hauser L."/>
            <person name="Chang Y.J."/>
            <person name="Jeffries C.D."/>
            <person name="Brambilla E."/>
            <person name="Rohde M."/>
            <person name="Goker M."/>
            <person name="Detter J.C."/>
            <person name="Woyke T."/>
            <person name="Bristow J."/>
            <person name="Eisen J.A."/>
            <person name="Markowitz V."/>
            <person name="Hugenholtz P."/>
            <person name="Kyrpides N.C."/>
            <person name="Klenk H.P."/>
        </authorList>
    </citation>
    <scope>NUCLEOTIDE SEQUENCE [LARGE SCALE GENOMIC DNA]</scope>
    <source>
        <strain evidence="9">DSM 17365 / JCM 13257 / WB4</strain>
    </source>
</reference>
<comment type="similarity">
    <text evidence="1">Belongs to the sigma-70 factor family. ECF subfamily.</text>
</comment>
<dbReference type="PANTHER" id="PTHR43133:SF8">
    <property type="entry name" value="RNA POLYMERASE SIGMA FACTOR HI_1459-RELATED"/>
    <property type="match status" value="1"/>
</dbReference>
<evidence type="ECO:0000256" key="4">
    <source>
        <dbReference type="ARBA" id="ARBA00023125"/>
    </source>
</evidence>
<dbReference type="Pfam" id="PF04542">
    <property type="entry name" value="Sigma70_r2"/>
    <property type="match status" value="1"/>
</dbReference>
<dbReference type="KEGG" id="ppn:Palpr_2542"/>
<dbReference type="InterPro" id="IPR013324">
    <property type="entry name" value="RNA_pol_sigma_r3/r4-like"/>
</dbReference>
<keyword evidence="4" id="KW-0238">DNA-binding</keyword>
<dbReference type="GO" id="GO:0006352">
    <property type="term" value="P:DNA-templated transcription initiation"/>
    <property type="evidence" value="ECO:0007669"/>
    <property type="project" value="InterPro"/>
</dbReference>
<evidence type="ECO:0000259" key="7">
    <source>
        <dbReference type="Pfam" id="PF08281"/>
    </source>
</evidence>
<evidence type="ECO:0000256" key="2">
    <source>
        <dbReference type="ARBA" id="ARBA00023015"/>
    </source>
</evidence>
<evidence type="ECO:0000313" key="9">
    <source>
        <dbReference type="Proteomes" id="UP000008718"/>
    </source>
</evidence>
<keyword evidence="9" id="KW-1185">Reference proteome</keyword>
<feature type="domain" description="RNA polymerase sigma-70 region 2" evidence="6">
    <location>
        <begin position="21"/>
        <end position="85"/>
    </location>
</feature>
<proteinExistence type="inferred from homology"/>
<dbReference type="InterPro" id="IPR036388">
    <property type="entry name" value="WH-like_DNA-bd_sf"/>
</dbReference>
<dbReference type="eggNOG" id="COG1595">
    <property type="taxonomic scope" value="Bacteria"/>
</dbReference>